<dbReference type="InParanoid" id="A0A212R937"/>
<dbReference type="Proteomes" id="UP000197025">
    <property type="component" value="Unassembled WGS sequence"/>
</dbReference>
<dbReference type="InterPro" id="IPR051611">
    <property type="entry name" value="ECF_transporter_component"/>
</dbReference>
<sequence>MGDPAVASPSASDPVLTLPPWLGRPSAPLGPGTSEARRVRLDFVARTLVGALEVVRRALYAEEIARRDGLLQRASPEVKVLCFLALILAASLSRGLAPLALLYGGCVLLAALGRLDLRSFLGRTGLVVLFFTGLIVLPGMTSLVHPGEPLVVLVRFGPDARLGPLALPSELSLTRQGLTGGLMVMLRAATSVSLVTLLTVTTGWFELLRGLRALGLPAAVGMLFTLTYRYIFVLLTVVQDMYAAWQARVLGGRAGDAGRRLGAAAAYALFLRSEALAREIHQAMLARGFQGRVAFVQRRRSSVWASGALAALTLLMLGGVYVVR</sequence>
<evidence type="ECO:0000313" key="9">
    <source>
        <dbReference type="Proteomes" id="UP000197025"/>
    </source>
</evidence>
<feature type="region of interest" description="Disordered" evidence="6">
    <location>
        <begin position="1"/>
        <end position="29"/>
    </location>
</feature>
<dbReference type="InterPro" id="IPR012809">
    <property type="entry name" value="ECF_CbiQ"/>
</dbReference>
<dbReference type="NCBIfam" id="TIGR02454">
    <property type="entry name" value="ECF_T_CbiQ"/>
    <property type="match status" value="1"/>
</dbReference>
<gene>
    <name evidence="8" type="ORF">SAMN02746019_00014190</name>
</gene>
<dbReference type="PANTHER" id="PTHR34857">
    <property type="entry name" value="SLL0384 PROTEIN"/>
    <property type="match status" value="1"/>
</dbReference>
<dbReference type="EMBL" id="FYEK01000037">
    <property type="protein sequence ID" value="SNB68674.1"/>
    <property type="molecule type" value="Genomic_DNA"/>
</dbReference>
<dbReference type="PANTHER" id="PTHR34857:SF2">
    <property type="entry name" value="SLL0384 PROTEIN"/>
    <property type="match status" value="1"/>
</dbReference>
<evidence type="ECO:0000256" key="4">
    <source>
        <dbReference type="ARBA" id="ARBA00022989"/>
    </source>
</evidence>
<proteinExistence type="predicted"/>
<feature type="transmembrane region" description="Helical" evidence="7">
    <location>
        <begin position="99"/>
        <end position="117"/>
    </location>
</feature>
<keyword evidence="4 7" id="KW-1133">Transmembrane helix</keyword>
<keyword evidence="3 7" id="KW-0812">Transmembrane</keyword>
<feature type="transmembrane region" description="Helical" evidence="7">
    <location>
        <begin position="213"/>
        <end position="232"/>
    </location>
</feature>
<feature type="transmembrane region" description="Helical" evidence="7">
    <location>
        <begin position="178"/>
        <end position="201"/>
    </location>
</feature>
<feature type="transmembrane region" description="Helical" evidence="7">
    <location>
        <begin position="124"/>
        <end position="144"/>
    </location>
</feature>
<evidence type="ECO:0000256" key="2">
    <source>
        <dbReference type="ARBA" id="ARBA00022475"/>
    </source>
</evidence>
<evidence type="ECO:0000256" key="1">
    <source>
        <dbReference type="ARBA" id="ARBA00004651"/>
    </source>
</evidence>
<dbReference type="Pfam" id="PF02361">
    <property type="entry name" value="CbiQ"/>
    <property type="match status" value="1"/>
</dbReference>
<name>A0A212R937_9CHLR</name>
<dbReference type="FunCoup" id="A0A212R937">
    <property type="interactions" value="234"/>
</dbReference>
<keyword evidence="2" id="KW-1003">Cell membrane</keyword>
<dbReference type="GO" id="GO:0006824">
    <property type="term" value="P:cobalt ion transport"/>
    <property type="evidence" value="ECO:0007669"/>
    <property type="project" value="InterPro"/>
</dbReference>
<accession>A0A212R937</accession>
<evidence type="ECO:0000256" key="6">
    <source>
        <dbReference type="SAM" id="MobiDB-lite"/>
    </source>
</evidence>
<evidence type="ECO:0000256" key="3">
    <source>
        <dbReference type="ARBA" id="ARBA00022692"/>
    </source>
</evidence>
<dbReference type="AlphaFoldDB" id="A0A212R937"/>
<evidence type="ECO:0000313" key="8">
    <source>
        <dbReference type="EMBL" id="SNB68674.1"/>
    </source>
</evidence>
<reference evidence="9" key="1">
    <citation type="submission" date="2017-06" db="EMBL/GenBank/DDBJ databases">
        <authorList>
            <person name="Varghese N."/>
            <person name="Submissions S."/>
        </authorList>
    </citation>
    <scope>NUCLEOTIDE SEQUENCE [LARGE SCALE GENOMIC DNA]</scope>
    <source>
        <strain evidence="9">JAD2</strain>
    </source>
</reference>
<evidence type="ECO:0000256" key="5">
    <source>
        <dbReference type="ARBA" id="ARBA00023136"/>
    </source>
</evidence>
<keyword evidence="5 7" id="KW-0472">Membrane</keyword>
<protein>
    <submittedName>
        <fullName evidence="8">Cobalt/nickel transport system permease protein</fullName>
    </submittedName>
</protein>
<dbReference type="GO" id="GO:0043190">
    <property type="term" value="C:ATP-binding cassette (ABC) transporter complex"/>
    <property type="evidence" value="ECO:0007669"/>
    <property type="project" value="InterPro"/>
</dbReference>
<feature type="transmembrane region" description="Helical" evidence="7">
    <location>
        <begin position="303"/>
        <end position="323"/>
    </location>
</feature>
<dbReference type="InterPro" id="IPR003339">
    <property type="entry name" value="ABC/ECF_trnsptr_transmembrane"/>
</dbReference>
<organism evidence="8 9">
    <name type="scientific">Thermoflexus hugenholtzii JAD2</name>
    <dbReference type="NCBI Taxonomy" id="877466"/>
    <lineage>
        <taxon>Bacteria</taxon>
        <taxon>Bacillati</taxon>
        <taxon>Chloroflexota</taxon>
        <taxon>Thermoflexia</taxon>
        <taxon>Thermoflexales</taxon>
        <taxon>Thermoflexaceae</taxon>
        <taxon>Thermoflexus</taxon>
    </lineage>
</organism>
<keyword evidence="9" id="KW-1185">Reference proteome</keyword>
<dbReference type="CDD" id="cd16914">
    <property type="entry name" value="EcfT"/>
    <property type="match status" value="1"/>
</dbReference>
<comment type="subcellular location">
    <subcellularLocation>
        <location evidence="1">Cell membrane</location>
        <topology evidence="1">Multi-pass membrane protein</topology>
    </subcellularLocation>
</comment>
<evidence type="ECO:0000256" key="7">
    <source>
        <dbReference type="SAM" id="Phobius"/>
    </source>
</evidence>